<protein>
    <recommendedName>
        <fullName evidence="2">F-box domain-containing protein</fullName>
    </recommendedName>
</protein>
<dbReference type="SUPFAM" id="SSF81383">
    <property type="entry name" value="F-box domain"/>
    <property type="match status" value="1"/>
</dbReference>
<dbReference type="AlphaFoldDB" id="A0A8H4PGA0"/>
<dbReference type="InterPro" id="IPR001810">
    <property type="entry name" value="F-box_dom"/>
</dbReference>
<evidence type="ECO:0000256" key="1">
    <source>
        <dbReference type="SAM" id="MobiDB-lite"/>
    </source>
</evidence>
<keyword evidence="4" id="KW-1185">Reference proteome</keyword>
<feature type="compositionally biased region" description="Low complexity" evidence="1">
    <location>
        <begin position="38"/>
        <end position="48"/>
    </location>
</feature>
<reference evidence="3 4" key="1">
    <citation type="submission" date="2020-01" db="EMBL/GenBank/DDBJ databases">
        <title>Identification and distribution of gene clusters putatively required for synthesis of sphingolipid metabolism inhibitors in phylogenetically diverse species of the filamentous fungus Fusarium.</title>
        <authorList>
            <person name="Kim H.-S."/>
            <person name="Busman M."/>
            <person name="Brown D.W."/>
            <person name="Divon H."/>
            <person name="Uhlig S."/>
            <person name="Proctor R.H."/>
        </authorList>
    </citation>
    <scope>NUCLEOTIDE SEQUENCE [LARGE SCALE GENOMIC DNA]</scope>
    <source>
        <strain evidence="3 4">NRRL 20459</strain>
    </source>
</reference>
<dbReference type="InterPro" id="IPR036047">
    <property type="entry name" value="F-box-like_dom_sf"/>
</dbReference>
<evidence type="ECO:0000313" key="4">
    <source>
        <dbReference type="Proteomes" id="UP000554235"/>
    </source>
</evidence>
<accession>A0A8H4PGA0</accession>
<evidence type="ECO:0000259" key="2">
    <source>
        <dbReference type="PROSITE" id="PS50181"/>
    </source>
</evidence>
<dbReference type="Proteomes" id="UP000554235">
    <property type="component" value="Unassembled WGS sequence"/>
</dbReference>
<gene>
    <name evidence="3" type="ORF">FALBO_4523</name>
</gene>
<comment type="caution">
    <text evidence="3">The sequence shown here is derived from an EMBL/GenBank/DDBJ whole genome shotgun (WGS) entry which is preliminary data.</text>
</comment>
<organism evidence="3 4">
    <name type="scientific">Fusarium albosuccineum</name>
    <dbReference type="NCBI Taxonomy" id="1237068"/>
    <lineage>
        <taxon>Eukaryota</taxon>
        <taxon>Fungi</taxon>
        <taxon>Dikarya</taxon>
        <taxon>Ascomycota</taxon>
        <taxon>Pezizomycotina</taxon>
        <taxon>Sordariomycetes</taxon>
        <taxon>Hypocreomycetidae</taxon>
        <taxon>Hypocreales</taxon>
        <taxon>Nectriaceae</taxon>
        <taxon>Fusarium</taxon>
        <taxon>Fusarium decemcellulare species complex</taxon>
    </lineage>
</organism>
<feature type="region of interest" description="Disordered" evidence="1">
    <location>
        <begin position="29"/>
        <end position="50"/>
    </location>
</feature>
<feature type="domain" description="F-box" evidence="2">
    <location>
        <begin position="57"/>
        <end position="103"/>
    </location>
</feature>
<dbReference type="PROSITE" id="PS50181">
    <property type="entry name" value="FBOX"/>
    <property type="match status" value="1"/>
</dbReference>
<sequence length="369" mass="41071">MAVDCHFNQNLIQHLVRPEQSEFKGMIPLDLAQTRPDSSSSSSSSTSTMFRPRASSLGQLDHLPAELLLSVLDLLDFQSLSRLSRVSVMGKDVVEDLPVYRDVMEHAPEALAALGQTRLLSCHPAALLQHTLRQSKCVSCFSFGGFLFLPTCERICFECLYENQALRMTTPSKAKQCFGLTESDLKQIPVMQSIPGTFGLRFQFAHKRVERLVSVKQAKQLALQVHGSAEKLAELRLAFRADNMAPRDVGMFRHFHEAPLEPPGCDMSRLPRKAEVVEDDFGGMASIRFPYLAETGVENGYLCQGCLVTYGHYMQGELPESALSELVPAGVGPYRPLLAILTRLWSTTGFPEHVRHCYGVRRLVGQCLT</sequence>
<dbReference type="OrthoDB" id="2687876at2759"/>
<evidence type="ECO:0000313" key="3">
    <source>
        <dbReference type="EMBL" id="KAF4468586.1"/>
    </source>
</evidence>
<dbReference type="EMBL" id="JAADYS010000594">
    <property type="protein sequence ID" value="KAF4468586.1"/>
    <property type="molecule type" value="Genomic_DNA"/>
</dbReference>
<name>A0A8H4PGA0_9HYPO</name>
<proteinExistence type="predicted"/>